<dbReference type="PANTHER" id="PTHR19432:SF26">
    <property type="entry name" value="MAJOR FACILITATOR SUPERFAMILY (MFS) PROFILE DOMAIN-CONTAINING PROTEIN"/>
    <property type="match status" value="1"/>
</dbReference>
<dbReference type="PANTHER" id="PTHR19432">
    <property type="entry name" value="SUGAR TRANSPORTER"/>
    <property type="match status" value="1"/>
</dbReference>
<dbReference type="GO" id="GO:0008506">
    <property type="term" value="F:sucrose:proton symporter activity"/>
    <property type="evidence" value="ECO:0007669"/>
    <property type="project" value="TreeGrafter"/>
</dbReference>
<feature type="transmembrane region" description="Helical" evidence="7">
    <location>
        <begin position="106"/>
        <end position="126"/>
    </location>
</feature>
<evidence type="ECO:0000313" key="9">
    <source>
        <dbReference type="Proteomes" id="UP000694044"/>
    </source>
</evidence>
<feature type="transmembrane region" description="Helical" evidence="7">
    <location>
        <begin position="449"/>
        <end position="471"/>
    </location>
</feature>
<feature type="region of interest" description="Disordered" evidence="6">
    <location>
        <begin position="1"/>
        <end position="21"/>
    </location>
</feature>
<evidence type="ECO:0000256" key="7">
    <source>
        <dbReference type="SAM" id="Phobius"/>
    </source>
</evidence>
<sequence>MLDNTPKELEAGNYEDPGSPTCKVERPSVVGASIPHLLLISMPRMAIRMAWAAQWAALGPYLGTMMPKYAVQLAQIIGPVTGILIAPIVGAFSDRSASKWGRRRPFLIYGALTSAICWTAMGYTRQIGDALGDTGSGKKGEETHRFWTIFFTIFFYAWMDITVNVVQTPLYLMISDFAGERQTLAASIGLGWSSLGSVMVSGYIYLFGAAHLTLRWFLFMLSAVMVGTVSIACFFSQERPREKLEQLTEPSWLQVKSAFEAIYAGFKSLPGELLKYCIVIFCVMYGYSAYSGNKGQFFGIEVYGGSAMGAKTCAPDCTDAQDAYNHGVRVAGGTADLLFSLVGYIFSWVLPWLVKKFGAKLVLAASLIPQSLLIVVAFSASVPLDVGIVVSTSVTLTTMFALNVPVIVHVLGHEADIGVYVGVFNAANCLGQLLNFTVGAAIIETSMGYRLPVFLGGIMSFIGLVFTIFLFKVKMYTL</sequence>
<feature type="transmembrane region" description="Helical" evidence="7">
    <location>
        <begin position="361"/>
        <end position="382"/>
    </location>
</feature>
<dbReference type="Proteomes" id="UP000694044">
    <property type="component" value="Unassembled WGS sequence"/>
</dbReference>
<feature type="transmembrane region" description="Helical" evidence="7">
    <location>
        <begin position="337"/>
        <end position="354"/>
    </location>
</feature>
<evidence type="ECO:0000256" key="6">
    <source>
        <dbReference type="SAM" id="MobiDB-lite"/>
    </source>
</evidence>
<evidence type="ECO:0000256" key="3">
    <source>
        <dbReference type="ARBA" id="ARBA00022692"/>
    </source>
</evidence>
<feature type="transmembrane region" description="Helical" evidence="7">
    <location>
        <begin position="419"/>
        <end position="443"/>
    </location>
</feature>
<keyword evidence="3 7" id="KW-0812">Transmembrane</keyword>
<comment type="caution">
    <text evidence="8">The sequence shown here is derived from an EMBL/GenBank/DDBJ whole genome shotgun (WGS) entry which is preliminary data.</text>
</comment>
<proteinExistence type="predicted"/>
<feature type="transmembrane region" description="Helical" evidence="7">
    <location>
        <begin position="273"/>
        <end position="290"/>
    </location>
</feature>
<evidence type="ECO:0000256" key="2">
    <source>
        <dbReference type="ARBA" id="ARBA00022448"/>
    </source>
</evidence>
<keyword evidence="4 7" id="KW-1133">Transmembrane helix</keyword>
<evidence type="ECO:0000256" key="5">
    <source>
        <dbReference type="ARBA" id="ARBA00023136"/>
    </source>
</evidence>
<feature type="transmembrane region" description="Helical" evidence="7">
    <location>
        <begin position="146"/>
        <end position="172"/>
    </location>
</feature>
<dbReference type="EMBL" id="JAGDFM010000921">
    <property type="protein sequence ID" value="KAG7375797.1"/>
    <property type="molecule type" value="Genomic_DNA"/>
</dbReference>
<evidence type="ECO:0000256" key="1">
    <source>
        <dbReference type="ARBA" id="ARBA00004141"/>
    </source>
</evidence>
<feature type="transmembrane region" description="Helical" evidence="7">
    <location>
        <begin position="388"/>
        <end position="412"/>
    </location>
</feature>
<dbReference type="OrthoDB" id="197206at2759"/>
<evidence type="ECO:0000256" key="4">
    <source>
        <dbReference type="ARBA" id="ARBA00022989"/>
    </source>
</evidence>
<organism evidence="8 9">
    <name type="scientific">Phytophthora pseudosyringae</name>
    <dbReference type="NCBI Taxonomy" id="221518"/>
    <lineage>
        <taxon>Eukaryota</taxon>
        <taxon>Sar</taxon>
        <taxon>Stramenopiles</taxon>
        <taxon>Oomycota</taxon>
        <taxon>Peronosporomycetes</taxon>
        <taxon>Peronosporales</taxon>
        <taxon>Peronosporaceae</taxon>
        <taxon>Phytophthora</taxon>
    </lineage>
</organism>
<evidence type="ECO:0000313" key="8">
    <source>
        <dbReference type="EMBL" id="KAG7375797.1"/>
    </source>
</evidence>
<reference evidence="8" key="1">
    <citation type="submission" date="2021-02" db="EMBL/GenBank/DDBJ databases">
        <authorList>
            <person name="Palmer J.M."/>
        </authorList>
    </citation>
    <scope>NUCLEOTIDE SEQUENCE</scope>
    <source>
        <strain evidence="8">SCRP734</strain>
    </source>
</reference>
<keyword evidence="9" id="KW-1185">Reference proteome</keyword>
<dbReference type="Pfam" id="PF13347">
    <property type="entry name" value="MFS_2"/>
    <property type="match status" value="1"/>
</dbReference>
<feature type="transmembrane region" description="Helical" evidence="7">
    <location>
        <begin position="69"/>
        <end position="94"/>
    </location>
</feature>
<name>A0A8T1V3E8_9STRA</name>
<feature type="transmembrane region" description="Helical" evidence="7">
    <location>
        <begin position="184"/>
        <end position="208"/>
    </location>
</feature>
<comment type="subcellular location">
    <subcellularLocation>
        <location evidence="1">Membrane</location>
        <topology evidence="1">Multi-pass membrane protein</topology>
    </subcellularLocation>
</comment>
<feature type="transmembrane region" description="Helical" evidence="7">
    <location>
        <begin position="214"/>
        <end position="235"/>
    </location>
</feature>
<dbReference type="AlphaFoldDB" id="A0A8T1V3E8"/>
<feature type="compositionally biased region" description="Basic and acidic residues" evidence="6">
    <location>
        <begin position="1"/>
        <end position="10"/>
    </location>
</feature>
<dbReference type="GO" id="GO:0016020">
    <property type="term" value="C:membrane"/>
    <property type="evidence" value="ECO:0007669"/>
    <property type="project" value="UniProtKB-SubCell"/>
</dbReference>
<evidence type="ECO:0008006" key="10">
    <source>
        <dbReference type="Google" id="ProtNLM"/>
    </source>
</evidence>
<protein>
    <recommendedName>
        <fullName evidence="10">Glycoside-Pentoside-Hexuronide (GPH):Cation Symporter Family</fullName>
    </recommendedName>
</protein>
<keyword evidence="5 7" id="KW-0472">Membrane</keyword>
<gene>
    <name evidence="8" type="ORF">PHYPSEUDO_015241</name>
</gene>
<accession>A0A8T1V3E8</accession>
<keyword evidence="2" id="KW-0813">Transport</keyword>